<evidence type="ECO:0000313" key="2">
    <source>
        <dbReference type="EMBL" id="AJE46756.1"/>
    </source>
</evidence>
<name>A0A0B5E168_9RHOB</name>
<keyword evidence="2" id="KW-0540">Nuclease</keyword>
<gene>
    <name evidence="2" type="ORF">P73_2041</name>
</gene>
<dbReference type="CDD" id="cd00085">
    <property type="entry name" value="HNHc"/>
    <property type="match status" value="1"/>
</dbReference>
<dbReference type="AlphaFoldDB" id="A0A0B5E168"/>
<dbReference type="STRING" id="1208324.P73_2041"/>
<dbReference type="EMBL" id="CP004393">
    <property type="protein sequence ID" value="AJE46756.1"/>
    <property type="molecule type" value="Genomic_DNA"/>
</dbReference>
<keyword evidence="3" id="KW-1185">Reference proteome</keyword>
<dbReference type="OrthoDB" id="7807589at2"/>
<keyword evidence="2" id="KW-0255">Endonuclease</keyword>
<dbReference type="InterPro" id="IPR003615">
    <property type="entry name" value="HNH_nuc"/>
</dbReference>
<proteinExistence type="predicted"/>
<dbReference type="GO" id="GO:0004519">
    <property type="term" value="F:endonuclease activity"/>
    <property type="evidence" value="ECO:0007669"/>
    <property type="project" value="UniProtKB-KW"/>
</dbReference>
<accession>A0A0B5E168</accession>
<organism evidence="2 3">
    <name type="scientific">Celeribacter indicus</name>
    <dbReference type="NCBI Taxonomy" id="1208324"/>
    <lineage>
        <taxon>Bacteria</taxon>
        <taxon>Pseudomonadati</taxon>
        <taxon>Pseudomonadota</taxon>
        <taxon>Alphaproteobacteria</taxon>
        <taxon>Rhodobacterales</taxon>
        <taxon>Roseobacteraceae</taxon>
        <taxon>Celeribacter</taxon>
    </lineage>
</organism>
<dbReference type="HOGENOM" id="CLU_986760_0_0_5"/>
<keyword evidence="2" id="KW-0378">Hydrolase</keyword>
<dbReference type="Gene3D" id="1.10.30.50">
    <property type="match status" value="1"/>
</dbReference>
<dbReference type="SMART" id="SM00507">
    <property type="entry name" value="HNHc"/>
    <property type="match status" value="1"/>
</dbReference>
<feature type="domain" description="HNH nuclease" evidence="1">
    <location>
        <begin position="151"/>
        <end position="203"/>
    </location>
</feature>
<evidence type="ECO:0000259" key="1">
    <source>
        <dbReference type="SMART" id="SM00507"/>
    </source>
</evidence>
<dbReference type="GO" id="GO:0003676">
    <property type="term" value="F:nucleic acid binding"/>
    <property type="evidence" value="ECO:0007669"/>
    <property type="project" value="InterPro"/>
</dbReference>
<dbReference type="InterPro" id="IPR002711">
    <property type="entry name" value="HNH"/>
</dbReference>
<dbReference type="KEGG" id="cid:P73_2041"/>
<dbReference type="RefSeq" id="WP_043869497.1">
    <property type="nucleotide sequence ID" value="NZ_CP004393.1"/>
</dbReference>
<dbReference type="Pfam" id="PF01844">
    <property type="entry name" value="HNH"/>
    <property type="match status" value="1"/>
</dbReference>
<reference evidence="2 3" key="1">
    <citation type="journal article" date="2014" name="Int. J. Syst. Evol. Microbiol.">
        <title>Celeribacter indicus sp. nov., a polycyclic aromatic hydrocarbon-degrading bacterium from deep-sea sediment and reclassification of Huaishuia halophila as Celeribacter halophilus comb. nov.</title>
        <authorList>
            <person name="Lai Q."/>
            <person name="Cao J."/>
            <person name="Yuan J."/>
            <person name="Li F."/>
            <person name="Shao Z."/>
        </authorList>
    </citation>
    <scope>NUCLEOTIDE SEQUENCE [LARGE SCALE GENOMIC DNA]</scope>
    <source>
        <strain evidence="2">P73</strain>
    </source>
</reference>
<dbReference type="GO" id="GO:0008270">
    <property type="term" value="F:zinc ion binding"/>
    <property type="evidence" value="ECO:0007669"/>
    <property type="project" value="InterPro"/>
</dbReference>
<protein>
    <submittedName>
        <fullName evidence="2">HNH endonuclease domain-containing protein</fullName>
    </submittedName>
</protein>
<dbReference type="Proteomes" id="UP000031521">
    <property type="component" value="Chromosome"/>
</dbReference>
<evidence type="ECO:0000313" key="3">
    <source>
        <dbReference type="Proteomes" id="UP000031521"/>
    </source>
</evidence>
<sequence>MKIGQLVRRSIPAIFHYCETQDPAEFVRLQDPQFSKETFDINYPFCRRIGAIGQADHVRYWTQVHVVHGVAVRVTSQWFNPPTSRSLPLVRSYLDRRGITIELPEAAAIPSSPGSAADARGRYRGNAISNAQNQLVRNILSRLGEERFGAAQWQEVLETFGRSCAYCGAGGELVMDHIVPINRQALGEHRLGNLAPACRACNTRKSERDFRVFLENDPERIAALEAHMAKHGYRPIGATEAFRQIIDSAHRDVRDLADRYVGILNTLLREGAEDRQDDP</sequence>